<reference evidence="2 3" key="1">
    <citation type="submission" date="2017-02" db="EMBL/GenBank/DDBJ databases">
        <authorList>
            <person name="Peterson S.W."/>
        </authorList>
    </citation>
    <scope>NUCLEOTIDE SEQUENCE [LARGE SCALE GENOMIC DNA]</scope>
    <source>
        <strain evidence="2 3">ATCC 17233</strain>
    </source>
</reference>
<dbReference type="EMBL" id="FUXA01000005">
    <property type="protein sequence ID" value="SJZ52770.1"/>
    <property type="molecule type" value="Genomic_DNA"/>
</dbReference>
<keyword evidence="1" id="KW-0812">Transmembrane</keyword>
<sequence>MRLTATIKFISTILCGIILGFVLESVKCGKLYFNSDIILAFTVTFIFLVLEIVREKRNVMRRKKAIESMC</sequence>
<evidence type="ECO:0000313" key="2">
    <source>
        <dbReference type="EMBL" id="SJZ52770.1"/>
    </source>
</evidence>
<proteinExistence type="predicted"/>
<dbReference type="Proteomes" id="UP000189857">
    <property type="component" value="Unassembled WGS sequence"/>
</dbReference>
<dbReference type="RefSeq" id="WP_078786622.1">
    <property type="nucleotide sequence ID" value="NZ_FMTO01000005.1"/>
</dbReference>
<evidence type="ECO:0000313" key="3">
    <source>
        <dbReference type="Proteomes" id="UP000189857"/>
    </source>
</evidence>
<evidence type="ECO:0000256" key="1">
    <source>
        <dbReference type="SAM" id="Phobius"/>
    </source>
</evidence>
<keyword evidence="3" id="KW-1185">Reference proteome</keyword>
<feature type="transmembrane region" description="Helical" evidence="1">
    <location>
        <begin position="32"/>
        <end position="53"/>
    </location>
</feature>
<keyword evidence="1" id="KW-0472">Membrane</keyword>
<keyword evidence="1" id="KW-1133">Transmembrane helix</keyword>
<accession>A0A1T4LDN7</accession>
<dbReference type="AlphaFoldDB" id="A0A1T4LDN7"/>
<feature type="transmembrane region" description="Helical" evidence="1">
    <location>
        <begin position="7"/>
        <end position="26"/>
    </location>
</feature>
<name>A0A1T4LDN7_9FIRM</name>
<protein>
    <submittedName>
        <fullName evidence="2">Uncharacterized protein</fullName>
    </submittedName>
</protein>
<organism evidence="2 3">
    <name type="scientific">Eubacterium ruminantium</name>
    <dbReference type="NCBI Taxonomy" id="42322"/>
    <lineage>
        <taxon>Bacteria</taxon>
        <taxon>Bacillati</taxon>
        <taxon>Bacillota</taxon>
        <taxon>Clostridia</taxon>
        <taxon>Eubacteriales</taxon>
        <taxon>Eubacteriaceae</taxon>
        <taxon>Eubacterium</taxon>
    </lineage>
</organism>
<gene>
    <name evidence="2" type="ORF">SAMN02745110_00805</name>
</gene>